<dbReference type="GO" id="GO:0016929">
    <property type="term" value="F:deSUMOylase activity"/>
    <property type="evidence" value="ECO:0007669"/>
    <property type="project" value="TreeGrafter"/>
</dbReference>
<dbReference type="InterPro" id="IPR003653">
    <property type="entry name" value="Peptidase_C48_C"/>
</dbReference>
<dbReference type="GO" id="GO:0006508">
    <property type="term" value="P:proteolysis"/>
    <property type="evidence" value="ECO:0007669"/>
    <property type="project" value="UniProtKB-KW"/>
</dbReference>
<protein>
    <submittedName>
        <fullName evidence="6">Sentrin-specific protease 2</fullName>
    </submittedName>
</protein>
<evidence type="ECO:0000256" key="4">
    <source>
        <dbReference type="ARBA" id="ARBA00022807"/>
    </source>
</evidence>
<proteinExistence type="inferred from homology"/>
<comment type="caution">
    <text evidence="6">The sequence shown here is derived from an EMBL/GenBank/DDBJ whole genome shotgun (WGS) entry which is preliminary data.</text>
</comment>
<gene>
    <name evidence="6" type="ORF">PSACC_00953</name>
</gene>
<dbReference type="PANTHER" id="PTHR12606:SF141">
    <property type="entry name" value="GH15225P-RELATED"/>
    <property type="match status" value="1"/>
</dbReference>
<dbReference type="AlphaFoldDB" id="A0A2H9TNA5"/>
<dbReference type="GO" id="GO:0005634">
    <property type="term" value="C:nucleus"/>
    <property type="evidence" value="ECO:0007669"/>
    <property type="project" value="TreeGrafter"/>
</dbReference>
<organism evidence="6 7">
    <name type="scientific">Paramicrosporidium saccamoebae</name>
    <dbReference type="NCBI Taxonomy" id="1246581"/>
    <lineage>
        <taxon>Eukaryota</taxon>
        <taxon>Fungi</taxon>
        <taxon>Fungi incertae sedis</taxon>
        <taxon>Cryptomycota</taxon>
        <taxon>Cryptomycota incertae sedis</taxon>
        <taxon>Paramicrosporidium</taxon>
    </lineage>
</organism>
<keyword evidence="3" id="KW-0378">Hydrolase</keyword>
<evidence type="ECO:0000259" key="5">
    <source>
        <dbReference type="PROSITE" id="PS50600"/>
    </source>
</evidence>
<name>A0A2H9TNA5_9FUNG</name>
<accession>A0A2H9TNA5</accession>
<dbReference type="Gene3D" id="3.40.395.10">
    <property type="entry name" value="Adenoviral Proteinase, Chain A"/>
    <property type="match status" value="1"/>
</dbReference>
<dbReference type="Pfam" id="PF02902">
    <property type="entry name" value="Peptidase_C48"/>
    <property type="match status" value="1"/>
</dbReference>
<dbReference type="EMBL" id="MTSL01000073">
    <property type="protein sequence ID" value="PJF19216.1"/>
    <property type="molecule type" value="Genomic_DNA"/>
</dbReference>
<keyword evidence="2 6" id="KW-0645">Protease</keyword>
<dbReference type="GO" id="GO:0016926">
    <property type="term" value="P:protein desumoylation"/>
    <property type="evidence" value="ECO:0007669"/>
    <property type="project" value="TreeGrafter"/>
</dbReference>
<dbReference type="Proteomes" id="UP000240830">
    <property type="component" value="Unassembled WGS sequence"/>
</dbReference>
<sequence length="244" mass="27536">MTTTVIDLTLEETDDEQYNTDTDETITVVNGFPFTTRHRSILQDSQEWLTDEIINAFCFRVVTAKPKVHCCSTFFYTKIAASMDEAWLNRWKRTVTGKDLIVVPVNWGNSHWALVVYDVKANALRYYDSMMNTANSRQALGLIKEAFEMCQLFPEPSPPSTRQSSDTVGVLAFIMSKVTINEPNKSPPPLKLETPPGQYQQTDGSSCGVFVCWWIAKLTGFIVSAPPNPTVFRKRILDSIINPP</sequence>
<keyword evidence="7" id="KW-1185">Reference proteome</keyword>
<feature type="domain" description="Ubiquitin-like protease family profile" evidence="5">
    <location>
        <begin position="32"/>
        <end position="218"/>
    </location>
</feature>
<dbReference type="SUPFAM" id="SSF54001">
    <property type="entry name" value="Cysteine proteinases"/>
    <property type="match status" value="1"/>
</dbReference>
<dbReference type="PANTHER" id="PTHR12606">
    <property type="entry name" value="SENTRIN/SUMO-SPECIFIC PROTEASE"/>
    <property type="match status" value="1"/>
</dbReference>
<dbReference type="OrthoDB" id="1939479at2759"/>
<evidence type="ECO:0000313" key="7">
    <source>
        <dbReference type="Proteomes" id="UP000240830"/>
    </source>
</evidence>
<reference evidence="6 7" key="1">
    <citation type="submission" date="2016-10" db="EMBL/GenBank/DDBJ databases">
        <title>The genome of Paramicrosporidium saccamoebae is the missing link in understanding Cryptomycota and Microsporidia evolution.</title>
        <authorList>
            <person name="Quandt C.A."/>
            <person name="Beaudet D."/>
            <person name="Corsaro D."/>
            <person name="Michel R."/>
            <person name="Corradi N."/>
            <person name="James T."/>
        </authorList>
    </citation>
    <scope>NUCLEOTIDE SEQUENCE [LARGE SCALE GENOMIC DNA]</scope>
    <source>
        <strain evidence="6 7">KSL3</strain>
    </source>
</reference>
<evidence type="ECO:0000256" key="1">
    <source>
        <dbReference type="ARBA" id="ARBA00005234"/>
    </source>
</evidence>
<dbReference type="InterPro" id="IPR038765">
    <property type="entry name" value="Papain-like_cys_pep_sf"/>
</dbReference>
<dbReference type="STRING" id="1246581.A0A2H9TNA5"/>
<evidence type="ECO:0000256" key="2">
    <source>
        <dbReference type="ARBA" id="ARBA00022670"/>
    </source>
</evidence>
<comment type="similarity">
    <text evidence="1">Belongs to the peptidase C48 family.</text>
</comment>
<keyword evidence="4" id="KW-0788">Thiol protease</keyword>
<evidence type="ECO:0000256" key="3">
    <source>
        <dbReference type="ARBA" id="ARBA00022801"/>
    </source>
</evidence>
<dbReference type="PROSITE" id="PS50600">
    <property type="entry name" value="ULP_PROTEASE"/>
    <property type="match status" value="1"/>
</dbReference>
<evidence type="ECO:0000313" key="6">
    <source>
        <dbReference type="EMBL" id="PJF19216.1"/>
    </source>
</evidence>